<dbReference type="Gene3D" id="3.90.1640.10">
    <property type="entry name" value="inorganic pyrophosphatase (n-terminal core)"/>
    <property type="match status" value="1"/>
</dbReference>
<dbReference type="Proteomes" id="UP001530315">
    <property type="component" value="Unassembled WGS sequence"/>
</dbReference>
<dbReference type="InterPro" id="IPR038222">
    <property type="entry name" value="DHHA2_dom_sf"/>
</dbReference>
<feature type="region of interest" description="Disordered" evidence="1">
    <location>
        <begin position="141"/>
        <end position="165"/>
    </location>
</feature>
<evidence type="ECO:0000313" key="3">
    <source>
        <dbReference type="Proteomes" id="UP001530315"/>
    </source>
</evidence>
<feature type="region of interest" description="Disordered" evidence="1">
    <location>
        <begin position="1"/>
        <end position="32"/>
    </location>
</feature>
<evidence type="ECO:0000313" key="2">
    <source>
        <dbReference type="EMBL" id="KAL3770478.1"/>
    </source>
</evidence>
<feature type="region of interest" description="Disordered" evidence="1">
    <location>
        <begin position="85"/>
        <end position="109"/>
    </location>
</feature>
<proteinExistence type="predicted"/>
<organism evidence="2 3">
    <name type="scientific">Stephanodiscus triporus</name>
    <dbReference type="NCBI Taxonomy" id="2934178"/>
    <lineage>
        <taxon>Eukaryota</taxon>
        <taxon>Sar</taxon>
        <taxon>Stramenopiles</taxon>
        <taxon>Ochrophyta</taxon>
        <taxon>Bacillariophyta</taxon>
        <taxon>Coscinodiscophyceae</taxon>
        <taxon>Thalassiosirophycidae</taxon>
        <taxon>Stephanodiscales</taxon>
        <taxon>Stephanodiscaceae</taxon>
        <taxon>Stephanodiscus</taxon>
    </lineage>
</organism>
<feature type="region of interest" description="Disordered" evidence="1">
    <location>
        <begin position="209"/>
        <end position="249"/>
    </location>
</feature>
<comment type="caution">
    <text evidence="2">The sequence shown here is derived from an EMBL/GenBank/DDBJ whole genome shotgun (WGS) entry which is preliminary data.</text>
</comment>
<feature type="compositionally biased region" description="Low complexity" evidence="1">
    <location>
        <begin position="219"/>
        <end position="230"/>
    </location>
</feature>
<dbReference type="Gene3D" id="3.10.310.20">
    <property type="entry name" value="DHHA2 domain"/>
    <property type="match status" value="1"/>
</dbReference>
<feature type="region of interest" description="Disordered" evidence="1">
    <location>
        <begin position="465"/>
        <end position="484"/>
    </location>
</feature>
<feature type="compositionally biased region" description="Basic and acidic residues" evidence="1">
    <location>
        <begin position="231"/>
        <end position="244"/>
    </location>
</feature>
<dbReference type="InterPro" id="IPR038763">
    <property type="entry name" value="DHH_sf"/>
</dbReference>
<dbReference type="SUPFAM" id="SSF64182">
    <property type="entry name" value="DHH phosphoesterases"/>
    <property type="match status" value="1"/>
</dbReference>
<gene>
    <name evidence="2" type="ORF">ACHAW5_001491</name>
</gene>
<accession>A0ABD3N2Y3</accession>
<name>A0ABD3N2Y3_9STRA</name>
<dbReference type="EMBL" id="JALLAZ020001627">
    <property type="protein sequence ID" value="KAL3770478.1"/>
    <property type="molecule type" value="Genomic_DNA"/>
</dbReference>
<feature type="compositionally biased region" description="Pro residues" evidence="1">
    <location>
        <begin position="152"/>
        <end position="161"/>
    </location>
</feature>
<feature type="region of interest" description="Disordered" evidence="1">
    <location>
        <begin position="365"/>
        <end position="392"/>
    </location>
</feature>
<dbReference type="PANTHER" id="PTHR12112:SF39">
    <property type="entry name" value="EG:152A3.5 PROTEIN (FBGN0003116_PN PROTEIN)"/>
    <property type="match status" value="1"/>
</dbReference>
<keyword evidence="3" id="KW-1185">Reference proteome</keyword>
<reference evidence="2 3" key="1">
    <citation type="submission" date="2024-10" db="EMBL/GenBank/DDBJ databases">
        <title>Updated reference genomes for cyclostephanoid diatoms.</title>
        <authorList>
            <person name="Roberts W.R."/>
            <person name="Alverson A.J."/>
        </authorList>
    </citation>
    <scope>NUCLEOTIDE SEQUENCE [LARGE SCALE GENOMIC DNA]</scope>
    <source>
        <strain evidence="2 3">AJA276-08</strain>
    </source>
</reference>
<feature type="region of interest" description="Disordered" evidence="1">
    <location>
        <begin position="284"/>
        <end position="313"/>
    </location>
</feature>
<evidence type="ECO:0000256" key="1">
    <source>
        <dbReference type="SAM" id="MobiDB-lite"/>
    </source>
</evidence>
<evidence type="ECO:0008006" key="4">
    <source>
        <dbReference type="Google" id="ProtNLM"/>
    </source>
</evidence>
<protein>
    <recommendedName>
        <fullName evidence="4">DHHA2 domain-containing protein</fullName>
    </recommendedName>
</protein>
<dbReference type="PANTHER" id="PTHR12112">
    <property type="entry name" value="BNIP - RELATED"/>
    <property type="match status" value="1"/>
</dbReference>
<dbReference type="AlphaFoldDB" id="A0ABD3N2Y3"/>
<sequence length="692" mass="73683">MRHRRPRPSSVDGTTTGAGGGTTPFPSPPPLARPAAAVVTARGAIAIIIIIPCLLLLANDARTTTTVAAAALLLGRRRPFLGVGRAPPPSSSVGSNFPRPPPSTCGPSSSSFVDVVVARRSFLDDSNGRVVRVPAFVGRMTSSPEVEEEDAPPPPPPPPPLLATTTTMIDARDDDDDDHDDHDDHDDVMNVVDGGLASYLRLASSALSKATTTERHRATVAATAAATATATRDHDRDHDDDHGRHPTPPRKIVHLILGNEAGDADSIASAIGLGYVLSTTKIADRRRRLPPPPRDDRDMATAGGEGKGEGKEGTTSVVDFVVPIVSVPRADVYLRPDVVLLLDLAGIKIEDLVCVDDDVARCLLSSSSSSSSSAPPASSSSSSPPPPPARDATTMIRLTLVDHNRIRSSLDHLSSSVVEILDHHEDEGYHEYVTYESGDRIVAYANGVADLLRRTDWSALPSFDDGDTTTTTTTAARRRRRRRRRASDLVERVFPNGRGNAPDPTALFDALSYAKFDPKFWSTLSVSDCLRIDHKRFAVDSSPSSSSSSSSRVSSIGLSSVLAGMDFMLAREDFRRDLASFMLSSSSSSSSSSSDLYGMLTLEFREDGAPERGLLLACADASIVDSFADYFLEIVERGGMGGIGASAEDGDGRVGSEDATIAIRVFRQGNGKGSRKQVAPVLLRHAMRGPRL</sequence>
<feature type="compositionally biased region" description="Low complexity" evidence="1">
    <location>
        <begin position="365"/>
        <end position="382"/>
    </location>
</feature>